<evidence type="ECO:0000256" key="2">
    <source>
        <dbReference type="ARBA" id="ARBA00005695"/>
    </source>
</evidence>
<accession>A0A1G6CXV1</accession>
<dbReference type="InterPro" id="IPR039424">
    <property type="entry name" value="SBP_5"/>
</dbReference>
<dbReference type="GO" id="GO:1904680">
    <property type="term" value="F:peptide transmembrane transporter activity"/>
    <property type="evidence" value="ECO:0007669"/>
    <property type="project" value="TreeGrafter"/>
</dbReference>
<dbReference type="Gene3D" id="3.40.190.10">
    <property type="entry name" value="Periplasmic binding protein-like II"/>
    <property type="match status" value="1"/>
</dbReference>
<organism evidence="6 7">
    <name type="scientific">Bauldia litoralis</name>
    <dbReference type="NCBI Taxonomy" id="665467"/>
    <lineage>
        <taxon>Bacteria</taxon>
        <taxon>Pseudomonadati</taxon>
        <taxon>Pseudomonadota</taxon>
        <taxon>Alphaproteobacteria</taxon>
        <taxon>Hyphomicrobiales</taxon>
        <taxon>Kaistiaceae</taxon>
        <taxon>Bauldia</taxon>
    </lineage>
</organism>
<dbReference type="InterPro" id="IPR006311">
    <property type="entry name" value="TAT_signal"/>
</dbReference>
<dbReference type="GO" id="GO:0015833">
    <property type="term" value="P:peptide transport"/>
    <property type="evidence" value="ECO:0007669"/>
    <property type="project" value="TreeGrafter"/>
</dbReference>
<dbReference type="PIRSF" id="PIRSF002741">
    <property type="entry name" value="MppA"/>
    <property type="match status" value="1"/>
</dbReference>
<evidence type="ECO:0000313" key="7">
    <source>
        <dbReference type="Proteomes" id="UP000199071"/>
    </source>
</evidence>
<dbReference type="SUPFAM" id="SSF53850">
    <property type="entry name" value="Periplasmic binding protein-like II"/>
    <property type="match status" value="1"/>
</dbReference>
<dbReference type="PANTHER" id="PTHR30290:SF64">
    <property type="entry name" value="ABC TRANSPORTER PERIPLASMIC BINDING PROTEIN"/>
    <property type="match status" value="1"/>
</dbReference>
<name>A0A1G6CXV1_9HYPH</name>
<feature type="chain" id="PRO_5011620203" evidence="4">
    <location>
        <begin position="33"/>
        <end position="624"/>
    </location>
</feature>
<keyword evidence="3 4" id="KW-0732">Signal</keyword>
<feature type="domain" description="Solute-binding protein family 5" evidence="5">
    <location>
        <begin position="119"/>
        <end position="525"/>
    </location>
</feature>
<evidence type="ECO:0000313" key="6">
    <source>
        <dbReference type="EMBL" id="SDB37722.1"/>
    </source>
</evidence>
<reference evidence="6 7" key="1">
    <citation type="submission" date="2016-10" db="EMBL/GenBank/DDBJ databases">
        <authorList>
            <person name="de Groot N.N."/>
        </authorList>
    </citation>
    <scope>NUCLEOTIDE SEQUENCE [LARGE SCALE GENOMIC DNA]</scope>
    <source>
        <strain evidence="6 7">ATCC 35022</strain>
    </source>
</reference>
<comment type="subcellular location">
    <subcellularLocation>
        <location evidence="1">Periplasm</location>
    </subcellularLocation>
</comment>
<evidence type="ECO:0000259" key="5">
    <source>
        <dbReference type="Pfam" id="PF00496"/>
    </source>
</evidence>
<protein>
    <submittedName>
        <fullName evidence="6">Microcin C transport system substrate-binding protein</fullName>
    </submittedName>
</protein>
<dbReference type="GO" id="GO:0043190">
    <property type="term" value="C:ATP-binding cassette (ABC) transporter complex"/>
    <property type="evidence" value="ECO:0007669"/>
    <property type="project" value="InterPro"/>
</dbReference>
<dbReference type="InterPro" id="IPR030678">
    <property type="entry name" value="Peptide/Ni-bd"/>
</dbReference>
<dbReference type="InterPro" id="IPR000914">
    <property type="entry name" value="SBP_5_dom"/>
</dbReference>
<dbReference type="Pfam" id="PF00496">
    <property type="entry name" value="SBP_bac_5"/>
    <property type="match status" value="1"/>
</dbReference>
<gene>
    <name evidence="6" type="ORF">SAMN02982931_02893</name>
</gene>
<dbReference type="STRING" id="665467.SAMN02982931_02893"/>
<evidence type="ECO:0000256" key="4">
    <source>
        <dbReference type="SAM" id="SignalP"/>
    </source>
</evidence>
<dbReference type="CDD" id="cd08497">
    <property type="entry name" value="MbnE-like"/>
    <property type="match status" value="1"/>
</dbReference>
<dbReference type="RefSeq" id="WP_244521267.1">
    <property type="nucleotide sequence ID" value="NZ_FMXQ01000005.1"/>
</dbReference>
<keyword evidence="7" id="KW-1185">Reference proteome</keyword>
<sequence length="624" mass="69331">MTVASAGLTRRAALQLAGGAAAFAAMTPWAWAAGKTGLHGLSIFGDLKYPPEFKHFDYVDSDAPKGGRMVFQPPYWYYNQNPQTFNTLNGFVLRGDAPPRIEMIFDTLMARADDEPDAVYGLVAETVDVSADGNVFTFHLRDTPRFHDGSPLTAEDVAFSLTLLQAQGHPNIAQVIKPMASVEAVDPRTVVVTLDGTQNSETILTIVDLPIFSKAFYTDNAFDAATLTPPLGSAAYKVGNLSAGRYIELERVDDYWGKALPVNVGFANFDVIRIDFFRERQPAFEAFKKGDLTFREEFTSKTWVQDYNFPAVDAGKVVKSDFPGEKRPSIQGWMINTRRSKFSDPRTRQAIGLAFDFKWANRNLFFDAYARQVSYFQNSDFAASGLPGSDELALLEPFRADLPADVFGEPYVPPDGDGTGTDRAILRQAADLLAAAGWTQEGRFLVDAEGNRLTVEFLLNTASLEPVTSLLVGNLKRIGVDASLRVIDPAQYQLRTSDFDFDIVMFAVKFTPTPLDGLQQIFSSQAAATPGTFNYAGISEPVVDALLERMTEVRSREELMALTRSIDRVLRARHYWVANWYLGKHRVAHWDVFGWPDIKPDYAFTPETTWWFDRDRAAAIGKAG</sequence>
<dbReference type="Proteomes" id="UP000199071">
    <property type="component" value="Unassembled WGS sequence"/>
</dbReference>
<dbReference type="GO" id="GO:0030288">
    <property type="term" value="C:outer membrane-bounded periplasmic space"/>
    <property type="evidence" value="ECO:0007669"/>
    <property type="project" value="TreeGrafter"/>
</dbReference>
<dbReference type="PANTHER" id="PTHR30290">
    <property type="entry name" value="PERIPLASMIC BINDING COMPONENT OF ABC TRANSPORTER"/>
    <property type="match status" value="1"/>
</dbReference>
<comment type="similarity">
    <text evidence="2">Belongs to the bacterial solute-binding protein 5 family.</text>
</comment>
<dbReference type="AlphaFoldDB" id="A0A1G6CXV1"/>
<feature type="signal peptide" evidence="4">
    <location>
        <begin position="1"/>
        <end position="32"/>
    </location>
</feature>
<proteinExistence type="inferred from homology"/>
<dbReference type="EMBL" id="FMXQ01000005">
    <property type="protein sequence ID" value="SDB37722.1"/>
    <property type="molecule type" value="Genomic_DNA"/>
</dbReference>
<dbReference type="PROSITE" id="PS51318">
    <property type="entry name" value="TAT"/>
    <property type="match status" value="1"/>
</dbReference>
<evidence type="ECO:0000256" key="3">
    <source>
        <dbReference type="ARBA" id="ARBA00022729"/>
    </source>
</evidence>
<evidence type="ECO:0000256" key="1">
    <source>
        <dbReference type="ARBA" id="ARBA00004418"/>
    </source>
</evidence>
<dbReference type="Gene3D" id="3.10.105.10">
    <property type="entry name" value="Dipeptide-binding Protein, Domain 3"/>
    <property type="match status" value="1"/>
</dbReference>
<dbReference type="GO" id="GO:0042884">
    <property type="term" value="P:microcin transport"/>
    <property type="evidence" value="ECO:0007669"/>
    <property type="project" value="TreeGrafter"/>
</dbReference>